<dbReference type="Proteomes" id="UP001631969">
    <property type="component" value="Unassembled WGS sequence"/>
</dbReference>
<evidence type="ECO:0000313" key="1">
    <source>
        <dbReference type="EMBL" id="MFM9332049.1"/>
    </source>
</evidence>
<accession>A0ACC7P719</accession>
<protein>
    <submittedName>
        <fullName evidence="1">Uncharacterized protein</fullName>
    </submittedName>
</protein>
<comment type="caution">
    <text evidence="1">The sequence shown here is derived from an EMBL/GenBank/DDBJ whole genome shotgun (WGS) entry which is preliminary data.</text>
</comment>
<proteinExistence type="predicted"/>
<gene>
    <name evidence="1" type="ORF">ACI1P1_27500</name>
</gene>
<keyword evidence="2" id="KW-1185">Reference proteome</keyword>
<evidence type="ECO:0000313" key="2">
    <source>
        <dbReference type="Proteomes" id="UP001631969"/>
    </source>
</evidence>
<dbReference type="EMBL" id="JBJURJ010000025">
    <property type="protein sequence ID" value="MFM9332049.1"/>
    <property type="molecule type" value="Genomic_DNA"/>
</dbReference>
<organism evidence="1 2">
    <name type="scientific">Paenibacillus mesotrionivorans</name>
    <dbReference type="NCBI Taxonomy" id="3160968"/>
    <lineage>
        <taxon>Bacteria</taxon>
        <taxon>Bacillati</taxon>
        <taxon>Bacillota</taxon>
        <taxon>Bacilli</taxon>
        <taxon>Bacillales</taxon>
        <taxon>Paenibacillaceae</taxon>
        <taxon>Paenibacillus</taxon>
    </lineage>
</organism>
<sequence length="78" mass="8359">MGMDKQAVEKVWDNLAVLKDSLADLTGTGEARRHFAASRREARLGFSALLGRAAECCEPAGTGQKQAAPVSRSIDIEE</sequence>
<reference evidence="1" key="1">
    <citation type="submission" date="2024-12" db="EMBL/GenBank/DDBJ databases">
        <authorList>
            <person name="Wu N."/>
        </authorList>
    </citation>
    <scope>NUCLEOTIDE SEQUENCE</scope>
    <source>
        <strain evidence="1">P15</strain>
    </source>
</reference>
<name>A0ACC7P719_9BACL</name>